<organism evidence="1 2">
    <name type="scientific">Halorubrum rutilum</name>
    <dbReference type="NCBI Taxonomy" id="1364933"/>
    <lineage>
        <taxon>Archaea</taxon>
        <taxon>Methanobacteriati</taxon>
        <taxon>Methanobacteriota</taxon>
        <taxon>Stenosarchaea group</taxon>
        <taxon>Halobacteria</taxon>
        <taxon>Halobacteriales</taxon>
        <taxon>Haloferacaceae</taxon>
        <taxon>Halorubrum</taxon>
    </lineage>
</organism>
<comment type="caution">
    <text evidence="1">The sequence shown here is derived from an EMBL/GenBank/DDBJ whole genome shotgun (WGS) entry which is preliminary data.</text>
</comment>
<dbReference type="AlphaFoldDB" id="A0ABD6AN24"/>
<dbReference type="RefSeq" id="WP_256408080.1">
    <property type="nucleotide sequence ID" value="NZ_JANHDN010000002.1"/>
</dbReference>
<gene>
    <name evidence="1" type="ORF">ACFQMF_12230</name>
</gene>
<dbReference type="Proteomes" id="UP001596545">
    <property type="component" value="Unassembled WGS sequence"/>
</dbReference>
<sequence length="101" mass="11317">MSDSEYALQARLEAKPEKTEEVAEFLESALPAAEAEEKTTTWFALRLDETTFGIFDTFPDEEGRQAHLDGEIAAELLDRADELFESDPQIDEIDVLAAKHS</sequence>
<proteinExistence type="predicted"/>
<dbReference type="EMBL" id="JBHTBL010000011">
    <property type="protein sequence ID" value="MFC7325345.1"/>
    <property type="molecule type" value="Genomic_DNA"/>
</dbReference>
<evidence type="ECO:0000313" key="2">
    <source>
        <dbReference type="Proteomes" id="UP001596545"/>
    </source>
</evidence>
<protein>
    <submittedName>
        <fullName evidence="1">Quinol monooxygenase</fullName>
        <ecNumber evidence="1">1.-.-.-</ecNumber>
    </submittedName>
</protein>
<dbReference type="SUPFAM" id="SSF54909">
    <property type="entry name" value="Dimeric alpha+beta barrel"/>
    <property type="match status" value="1"/>
</dbReference>
<dbReference type="Gene3D" id="3.30.70.100">
    <property type="match status" value="1"/>
</dbReference>
<dbReference type="EC" id="1.-.-.-" evidence="1"/>
<keyword evidence="1" id="KW-0503">Monooxygenase</keyword>
<dbReference type="GO" id="GO:0004497">
    <property type="term" value="F:monooxygenase activity"/>
    <property type="evidence" value="ECO:0007669"/>
    <property type="project" value="UniProtKB-KW"/>
</dbReference>
<evidence type="ECO:0000313" key="1">
    <source>
        <dbReference type="EMBL" id="MFC7325345.1"/>
    </source>
</evidence>
<reference evidence="1 2" key="1">
    <citation type="journal article" date="2019" name="Int. J. Syst. Evol. Microbiol.">
        <title>The Global Catalogue of Microorganisms (GCM) 10K type strain sequencing project: providing services to taxonomists for standard genome sequencing and annotation.</title>
        <authorList>
            <consortium name="The Broad Institute Genomics Platform"/>
            <consortium name="The Broad Institute Genome Sequencing Center for Infectious Disease"/>
            <person name="Wu L."/>
            <person name="Ma J."/>
        </authorList>
    </citation>
    <scope>NUCLEOTIDE SEQUENCE [LARGE SCALE GENOMIC DNA]</scope>
    <source>
        <strain evidence="1 2">CGMCC 1.12554</strain>
    </source>
</reference>
<dbReference type="InterPro" id="IPR011008">
    <property type="entry name" value="Dimeric_a/b-barrel"/>
</dbReference>
<name>A0ABD6AN24_9EURY</name>
<keyword evidence="2" id="KW-1185">Reference proteome</keyword>
<accession>A0ABD6AN24</accession>
<keyword evidence="1" id="KW-0560">Oxidoreductase</keyword>